<reference evidence="15" key="1">
    <citation type="journal article" date="2011" name="Nat. Biotechnol.">
        <title>The genomic sequence of the Chinese hamster ovary (CHO)-K1 cell line.</title>
        <authorList>
            <person name="Xu X."/>
            <person name="Nagarajan H."/>
            <person name="Lewis N.E."/>
            <person name="Pan S."/>
            <person name="Cai Z."/>
            <person name="Liu X."/>
            <person name="Chen W."/>
            <person name="Xie M."/>
            <person name="Wang W."/>
            <person name="Hammond S."/>
            <person name="Andersen M.R."/>
            <person name="Neff N."/>
            <person name="Passarelli B."/>
            <person name="Koh W."/>
            <person name="Fan H.C."/>
            <person name="Wang J."/>
            <person name="Gui Y."/>
            <person name="Lee K.H."/>
            <person name="Betenbaugh M.J."/>
            <person name="Quake S.R."/>
            <person name="Famili I."/>
            <person name="Palsson B.O."/>
            <person name="Wang J."/>
        </authorList>
    </citation>
    <scope>NUCLEOTIDE SEQUENCE [LARGE SCALE GENOMIC DNA]</scope>
    <source>
        <strain evidence="15">CHO K1 cell line</strain>
    </source>
</reference>
<dbReference type="GO" id="GO:0003714">
    <property type="term" value="F:transcription corepressor activity"/>
    <property type="evidence" value="ECO:0007669"/>
    <property type="project" value="InterPro"/>
</dbReference>
<dbReference type="RefSeq" id="XP_007639850.1">
    <property type="nucleotide sequence ID" value="XM_007641660.4"/>
</dbReference>
<keyword evidence="16" id="KW-1185">Reference proteome</keyword>
<name>G3GR66_CRIGR</name>
<feature type="compositionally biased region" description="Acidic residues" evidence="10">
    <location>
        <begin position="717"/>
        <end position="737"/>
    </location>
</feature>
<dbReference type="FunFam" id="2.30.30.140:FF:000072">
    <property type="entry name" value="Scm like with four mbt domains 2"/>
    <property type="match status" value="1"/>
</dbReference>
<organism evidence="13 15">
    <name type="scientific">Cricetulus griseus</name>
    <name type="common">Chinese hamster</name>
    <name type="synonym">Cricetulus barabensis griseus</name>
    <dbReference type="NCBI Taxonomy" id="10029"/>
    <lineage>
        <taxon>Eukaryota</taxon>
        <taxon>Metazoa</taxon>
        <taxon>Chordata</taxon>
        <taxon>Craniata</taxon>
        <taxon>Vertebrata</taxon>
        <taxon>Euteleostomi</taxon>
        <taxon>Mammalia</taxon>
        <taxon>Eutheria</taxon>
        <taxon>Euarchontoglires</taxon>
        <taxon>Glires</taxon>
        <taxon>Rodentia</taxon>
        <taxon>Myomorpha</taxon>
        <taxon>Muroidea</taxon>
        <taxon>Cricetidae</taxon>
        <taxon>Cricetinae</taxon>
        <taxon>Cricetulus</taxon>
    </lineage>
</organism>
<dbReference type="OrthoDB" id="5917609at2759"/>
<dbReference type="InterPro" id="IPR047353">
    <property type="entry name" value="MBT_SFMBT2_rpt1"/>
</dbReference>
<dbReference type="InterPro" id="IPR050548">
    <property type="entry name" value="PcG_chromatin_remod_factors"/>
</dbReference>
<keyword evidence="2" id="KW-0678">Repressor</keyword>
<dbReference type="AlphaFoldDB" id="G3GR66"/>
<dbReference type="FunFam" id="2.30.30.140:FF:000070">
    <property type="entry name" value="Scm like with four mbt domains 2"/>
    <property type="match status" value="1"/>
</dbReference>
<dbReference type="STRING" id="10029.G3GR66"/>
<dbReference type="SMART" id="SM00561">
    <property type="entry name" value="MBT"/>
    <property type="match status" value="4"/>
</dbReference>
<evidence type="ECO:0000313" key="16">
    <source>
        <dbReference type="Proteomes" id="UP001108280"/>
    </source>
</evidence>
<dbReference type="GO" id="GO:0043565">
    <property type="term" value="F:sequence-specific DNA binding"/>
    <property type="evidence" value="ECO:0007669"/>
    <property type="project" value="InterPro"/>
</dbReference>
<dbReference type="FunFam" id="2.30.30.140:FF:000041">
    <property type="entry name" value="Scm-like with four mbt domains 1, isoform CRA_b"/>
    <property type="match status" value="1"/>
</dbReference>
<evidence type="ECO:0000256" key="8">
    <source>
        <dbReference type="ARBA" id="ARBA00074711"/>
    </source>
</evidence>
<dbReference type="RefSeq" id="XP_027260931.1">
    <property type="nucleotide sequence ID" value="XM_027405130.2"/>
</dbReference>
<dbReference type="InterPro" id="IPR047354">
    <property type="entry name" value="MBT_SFMBT2_rpt3"/>
</dbReference>
<proteinExistence type="predicted"/>
<dbReference type="eggNOG" id="KOG3766">
    <property type="taxonomic scope" value="Eukaryota"/>
</dbReference>
<feature type="repeat" description="MBT" evidence="9">
    <location>
        <begin position="151"/>
        <end position="255"/>
    </location>
</feature>
<feature type="domain" description="PNT" evidence="11">
    <location>
        <begin position="874"/>
        <end position="957"/>
    </location>
</feature>
<dbReference type="CDD" id="cd20118">
    <property type="entry name" value="MBT_SFMBT2_rpt4"/>
    <property type="match status" value="1"/>
</dbReference>
<dbReference type="GO" id="GO:0042393">
    <property type="term" value="F:histone binding"/>
    <property type="evidence" value="ECO:0007669"/>
    <property type="project" value="Ensembl"/>
</dbReference>
<feature type="compositionally biased region" description="Basic residues" evidence="10">
    <location>
        <begin position="687"/>
        <end position="706"/>
    </location>
</feature>
<dbReference type="EMBL" id="JH000001">
    <property type="protein sequence ID" value="EGV95078.1"/>
    <property type="molecule type" value="Genomic_DNA"/>
</dbReference>
<dbReference type="CTD" id="57713"/>
<dbReference type="Proteomes" id="UP001108280">
    <property type="component" value="Chromosome 3"/>
</dbReference>
<evidence type="ECO:0000256" key="3">
    <source>
        <dbReference type="ARBA" id="ARBA00022737"/>
    </source>
</evidence>
<dbReference type="KEGG" id="cge:100761982"/>
<dbReference type="RefSeq" id="XP_027260929.1">
    <property type="nucleotide sequence ID" value="XM_027405128.2"/>
</dbReference>
<dbReference type="InterPro" id="IPR038348">
    <property type="entry name" value="SLED_sf"/>
</dbReference>
<dbReference type="FunFam" id="3.90.1150.190:FF:000002">
    <property type="entry name" value="Scm-like with four MBT domains protein 2"/>
    <property type="match status" value="1"/>
</dbReference>
<dbReference type="GO" id="GO:0003682">
    <property type="term" value="F:chromatin binding"/>
    <property type="evidence" value="ECO:0007669"/>
    <property type="project" value="TreeGrafter"/>
</dbReference>
<dbReference type="SMART" id="SM00251">
    <property type="entry name" value="SAM_PNT"/>
    <property type="match status" value="1"/>
</dbReference>
<feature type="region of interest" description="Disordered" evidence="10">
    <location>
        <begin position="676"/>
        <end position="844"/>
    </location>
</feature>
<evidence type="ECO:0000256" key="1">
    <source>
        <dbReference type="ARBA" id="ARBA00004123"/>
    </source>
</evidence>
<dbReference type="Ensembl" id="ENSCGRT00001024834.1">
    <property type="protein sequence ID" value="ENSCGRP00001020590.1"/>
    <property type="gene ID" value="ENSCGRG00001019695.1"/>
</dbReference>
<evidence type="ECO:0000313" key="17">
    <source>
        <dbReference type="RefSeq" id="XP_027260929.1"/>
    </source>
</evidence>
<dbReference type="InterPro" id="IPR003118">
    <property type="entry name" value="Pointed_dom"/>
</dbReference>
<feature type="repeat" description="MBT" evidence="9">
    <location>
        <begin position="43"/>
        <end position="143"/>
    </location>
</feature>
<evidence type="ECO:0000256" key="10">
    <source>
        <dbReference type="SAM" id="MobiDB-lite"/>
    </source>
</evidence>
<evidence type="ECO:0000313" key="19">
    <source>
        <dbReference type="RefSeq" id="XP_027260931.1"/>
    </source>
</evidence>
<dbReference type="Pfam" id="PF12140">
    <property type="entry name" value="SLED"/>
    <property type="match status" value="1"/>
</dbReference>
<dbReference type="FunFam" id="1.10.150.50:FF:000027">
    <property type="entry name" value="scm-like with four MBT domains protein 2"/>
    <property type="match status" value="1"/>
</dbReference>
<dbReference type="FunFam" id="2.30.30.140:FF:000010">
    <property type="entry name" value="MBT domain-containing protein 1 isoform X1"/>
    <property type="match status" value="1"/>
</dbReference>
<feature type="region of interest" description="Disordered" evidence="10">
    <location>
        <begin position="1"/>
        <end position="43"/>
    </location>
</feature>
<feature type="compositionally biased region" description="Polar residues" evidence="10">
    <location>
        <begin position="9"/>
        <end position="18"/>
    </location>
</feature>
<dbReference type="Pfam" id="PF00536">
    <property type="entry name" value="SAM_1"/>
    <property type="match status" value="1"/>
</dbReference>
<reference evidence="16" key="3">
    <citation type="journal article" date="2018" name="Biotechnol. Bioeng.">
        <title>A reference genome of the Chinese hamster based on a hybrid assembly strategy.</title>
        <authorList>
            <person name="Rupp O."/>
            <person name="MacDonald M.L."/>
            <person name="Li S."/>
            <person name="Dhiman H."/>
            <person name="Polson S."/>
            <person name="Griep S."/>
            <person name="Heffner K."/>
            <person name="Hernandez I."/>
            <person name="Brinkrolf K."/>
            <person name="Jadhav V."/>
            <person name="Samoudi M."/>
            <person name="Hao H."/>
            <person name="Kingham B."/>
            <person name="Goesmann A."/>
            <person name="Betenbaugh M.J."/>
            <person name="Lewis N.E."/>
            <person name="Borth N."/>
            <person name="Lee K.H."/>
        </authorList>
    </citation>
    <scope>NUCLEOTIDE SEQUENCE [LARGE SCALE GENOMIC DNA]</scope>
    <source>
        <strain evidence="16">17A/GY</strain>
    </source>
</reference>
<evidence type="ECO:0000313" key="15">
    <source>
        <dbReference type="Proteomes" id="UP000001075"/>
    </source>
</evidence>
<dbReference type="RefSeq" id="XP_027260932.1">
    <property type="nucleotide sequence ID" value="XM_027405131.2"/>
</dbReference>
<keyword evidence="4" id="KW-0744">Spermatogenesis</keyword>
<evidence type="ECO:0000256" key="4">
    <source>
        <dbReference type="ARBA" id="ARBA00022871"/>
    </source>
</evidence>
<dbReference type="GeneTree" id="ENSGT00940000158123"/>
<reference evidence="16" key="4">
    <citation type="journal article" date="2020" name="Biotechnol. Bioeng.">
        <title>Chromosome-scale scaffolds for the Chinese hamster reference genome assembly to facilitate the study of the CHO epigenome.</title>
        <authorList>
            <person name="Hilliard W."/>
            <person name="MacDonald M."/>
            <person name="Lee K.H."/>
        </authorList>
    </citation>
    <scope>NUCLEOTIDE SEQUENCE [LARGE SCALE GENOMIC DNA]</scope>
    <source>
        <strain evidence="16">17A/GY</strain>
    </source>
</reference>
<dbReference type="GO" id="GO:0016235">
    <property type="term" value="C:aggresome"/>
    <property type="evidence" value="ECO:0007669"/>
    <property type="project" value="Ensembl"/>
</dbReference>
<feature type="repeat" description="MBT" evidence="9">
    <location>
        <begin position="265"/>
        <end position="371"/>
    </location>
</feature>
<reference evidence="17 18" key="5">
    <citation type="submission" date="2025-04" db="UniProtKB">
        <authorList>
            <consortium name="RefSeq"/>
        </authorList>
    </citation>
    <scope>IDENTIFICATION</scope>
    <source>
        <strain evidence="17 18">17A/GY</strain>
        <tissue evidence="17 18">Liver</tissue>
    </source>
</reference>
<evidence type="ECO:0000259" key="12">
    <source>
        <dbReference type="SMART" id="SM00454"/>
    </source>
</evidence>
<dbReference type="SUPFAM" id="SSF63748">
    <property type="entry name" value="Tudor/PWWP/MBT"/>
    <property type="match status" value="4"/>
</dbReference>
<evidence type="ECO:0000259" key="11">
    <source>
        <dbReference type="SMART" id="SM00251"/>
    </source>
</evidence>
<evidence type="ECO:0000256" key="6">
    <source>
        <dbReference type="ARBA" id="ARBA00058192"/>
    </source>
</evidence>
<feature type="repeat" description="MBT" evidence="9">
    <location>
        <begin position="379"/>
        <end position="476"/>
    </location>
</feature>
<dbReference type="CDD" id="cd20112">
    <property type="entry name" value="MBT_SFMBT2_rpt1"/>
    <property type="match status" value="1"/>
</dbReference>
<dbReference type="GO" id="GO:0010629">
    <property type="term" value="P:negative regulation of gene expression"/>
    <property type="evidence" value="ECO:0007669"/>
    <property type="project" value="Ensembl"/>
</dbReference>
<dbReference type="PANTHER" id="PTHR12247:SF62">
    <property type="entry name" value="SCM-LIKE WITH FOUR MBT DOMAINS PROTEIN 2"/>
    <property type="match status" value="1"/>
</dbReference>
<dbReference type="PANTHER" id="PTHR12247">
    <property type="entry name" value="POLYCOMB GROUP PROTEIN"/>
    <property type="match status" value="1"/>
</dbReference>
<dbReference type="InterPro" id="IPR021987">
    <property type="entry name" value="SLED"/>
</dbReference>
<keyword evidence="5" id="KW-0539">Nucleus</keyword>
<dbReference type="RefSeq" id="XP_027260930.1">
    <property type="nucleotide sequence ID" value="XM_027405129.2"/>
</dbReference>
<dbReference type="SMART" id="SM00454">
    <property type="entry name" value="SAM"/>
    <property type="match status" value="1"/>
</dbReference>
<dbReference type="InterPro" id="IPR037604">
    <property type="entry name" value="Scm-like-4MBT1/2_SAM"/>
</dbReference>
<evidence type="ECO:0000256" key="9">
    <source>
        <dbReference type="PROSITE-ProRule" id="PRU00459"/>
    </source>
</evidence>
<dbReference type="InterPro" id="IPR004092">
    <property type="entry name" value="Mbt"/>
</dbReference>
<keyword evidence="4" id="KW-0221">Differentiation</keyword>
<dbReference type="InterPro" id="IPR047355">
    <property type="entry name" value="MBT_SFMBT2_rpt4"/>
</dbReference>
<dbReference type="RefSeq" id="XP_007641015.1">
    <property type="nucleotide sequence ID" value="XM_007642825.3"/>
</dbReference>
<gene>
    <name evidence="14 17 18 19 20" type="primary">Sfmbt2</name>
    <name evidence="13" type="ORF">I79_000009</name>
</gene>
<dbReference type="SUPFAM" id="SSF47769">
    <property type="entry name" value="SAM/Pointed domain"/>
    <property type="match status" value="1"/>
</dbReference>
<dbReference type="CDD" id="cd20114">
    <property type="entry name" value="MBT_SFMBT2_rpt2"/>
    <property type="match status" value="1"/>
</dbReference>
<dbReference type="RefSeq" id="XP_007640648.1">
    <property type="nucleotide sequence ID" value="XM_007642458.3"/>
</dbReference>
<dbReference type="Proteomes" id="UP000001075">
    <property type="component" value="Unassembled WGS sequence"/>
</dbReference>
<accession>G3GR66</accession>
<dbReference type="GO" id="GO:0005829">
    <property type="term" value="C:cytosol"/>
    <property type="evidence" value="ECO:0007669"/>
    <property type="project" value="Ensembl"/>
</dbReference>
<evidence type="ECO:0000256" key="7">
    <source>
        <dbReference type="ARBA" id="ARBA00066290"/>
    </source>
</evidence>
<evidence type="ECO:0000313" key="20">
    <source>
        <dbReference type="RefSeq" id="XP_027260932.1"/>
    </source>
</evidence>
<dbReference type="Pfam" id="PF02820">
    <property type="entry name" value="MBT"/>
    <property type="match status" value="4"/>
</dbReference>
<dbReference type="CDD" id="cd20116">
    <property type="entry name" value="MBT_SFMBT2_rpt3"/>
    <property type="match status" value="1"/>
</dbReference>
<dbReference type="InterPro" id="IPR013761">
    <property type="entry name" value="SAM/pointed_sf"/>
</dbReference>
<dbReference type="GO" id="GO:0007283">
    <property type="term" value="P:spermatogenesis"/>
    <property type="evidence" value="ECO:0007669"/>
    <property type="project" value="UniProtKB-KW"/>
</dbReference>
<dbReference type="PaxDb" id="10029-XP_007634038.1"/>
<evidence type="ECO:0000313" key="14">
    <source>
        <dbReference type="Ensembl" id="ENSCGRP00001020590.1"/>
    </source>
</evidence>
<evidence type="ECO:0000256" key="2">
    <source>
        <dbReference type="ARBA" id="ARBA00022491"/>
    </source>
</evidence>
<feature type="domain" description="SAM" evidence="12">
    <location>
        <begin position="890"/>
        <end position="956"/>
    </location>
</feature>
<keyword evidence="3" id="KW-0677">Repeat</keyword>
<dbReference type="Proteomes" id="UP000694386">
    <property type="component" value="Unplaced"/>
</dbReference>
<dbReference type="PROSITE" id="PS51079">
    <property type="entry name" value="MBT"/>
    <property type="match status" value="4"/>
</dbReference>
<sequence length="963" mass="108616">MDRHLPVSKMQNSSSPLEKQTGPAYGNGDLDSEEGSGLEENGFSWGDYLEETGTRAAPHSSFRHVEISIQSNFQPGMKLEVANKNNPDTYWVATIITTCGQLLLLRYCGYGEDRRADFWCDVIIADLHPVGWCTQNNKVLMPPDAIKEKYTDWTEFLIRDLTGSRTAPANLLEGPLRGKGPIDLITVDSLIELQDSQNPFQYWIVSVIENVGGRLRLRYVGLEDTESYDQWLFYLDYRLRPVGWCQENKYRMEPPSELYPLKMTSEWKCALEKALIVAAESPLPMEVFKDHADLRSHFFTVGMKLETVNMSEPFHICPASVTKVFNNHFFQVTIDDLRPESNKLSMLCHADSLGILPVQWCLKNGVNLTPPKGYLGQDFDWADYHKQHGAEEAPPFCFRNAAFNRGFTKNMKLEAVNPRNPGEVCVASVVSVKGRLLWLHLEGLQTPIPEVIVDMDSMDIFPVGWCEANFYPLTTPHKTVPDKKRKIAVVQPEKQLLSAVPVEKIPHDRCLLPHTDTAAGTVNGKYCCPQLFVNHRCFSGPFLNKGRIAELPQSVGPGKCVLVLKEVLSMIINAAYKPGRVLRELQLVEDPHWNFQEETLKAKYRGKTYRAVVKIVRTSDQVSNFCRRVCAKLECCPNLFSPVLISENCPENCSIHTKTKYTYYYGKRKKIIKPPIGESSIETPHPKPARRRKRRKSVFVQKRRRSSAVDCPAGSGEESEEEEADAPEDDTASEETSSEVRDDQTDTSSAEVPSARPRRAVTLRSNSEAVKRPPVERARRVRPVPTTPSADEGNKGPPAKPAEPESHLARRQGRSKYSKPKTKQKKGPSTCAPLTLETSLRRPDHALKGVVRHTRSQHLAGMVKVSPTELPSSQETKQEEEERLILESNPLEWTVTDVVRFIKLTDCAPLAKIFQEQDIDGQALLLLTLPTVQECMELKLGPAIKLCHQIERVKVAFYAQYAN</sequence>
<dbReference type="Gene3D" id="3.90.1150.190">
    <property type="entry name" value="SLED domain"/>
    <property type="match status" value="1"/>
</dbReference>
<dbReference type="Gene3D" id="1.10.150.50">
    <property type="entry name" value="Transcription Factor, Ets-1"/>
    <property type="match status" value="1"/>
</dbReference>
<feature type="compositionally biased region" description="Basic and acidic residues" evidence="10">
    <location>
        <begin position="769"/>
        <end position="778"/>
    </location>
</feature>
<dbReference type="GO" id="GO:0016607">
    <property type="term" value="C:nuclear speck"/>
    <property type="evidence" value="ECO:0007669"/>
    <property type="project" value="Ensembl"/>
</dbReference>
<reference evidence="14" key="6">
    <citation type="submission" date="2025-05" db="UniProtKB">
        <authorList>
            <consortium name="Ensembl"/>
        </authorList>
    </citation>
    <scope>IDENTIFICATION</scope>
</reference>
<comment type="subunit">
    <text evidence="7">Interacts with MYOD1. Component of the SLC (SFMBT1-LSD1-CoREST) corepressor complex, which also contains KDM1A/LSD1 and RCOR1/CoREST. Interacts with KDM1A/LSD1 and RCOR1/CoREST. Interacts with MYOD1. Interacts with L3MBTL3.</text>
</comment>
<evidence type="ECO:0000313" key="13">
    <source>
        <dbReference type="EMBL" id="EGV95078.1"/>
    </source>
</evidence>
<dbReference type="GeneID" id="100761982"/>
<comment type="subcellular location">
    <subcellularLocation>
        <location evidence="1">Nucleus</location>
    </subcellularLocation>
</comment>
<reference evidence="13" key="2">
    <citation type="submission" date="2011-08" db="EMBL/GenBank/DDBJ databases">
        <title>The genomic sequence of the Chinese hamster ovary CHO-K1 cell line.</title>
        <authorList>
            <person name="Xu X."/>
            <person name="Nagarajan H."/>
            <person name="Lewis N.E."/>
            <person name="Pan S."/>
            <person name="Cai Z."/>
            <person name="Liu X."/>
            <person name="Chen W."/>
            <person name="Xie M."/>
            <person name="Wang W."/>
            <person name="Hammond S."/>
            <person name="Andersen M.R."/>
            <person name="Neff N."/>
            <person name="Passarelli B."/>
            <person name="Koh W."/>
            <person name="Fan C.H."/>
            <person name="Wang J."/>
            <person name="Gui Y."/>
            <person name="Lee K.H."/>
            <person name="Betenbaugh M.J."/>
            <person name="Quake S.R."/>
            <person name="Famili I."/>
            <person name="Palsson B.O."/>
            <person name="Wang J."/>
        </authorList>
    </citation>
    <scope>NUCLEOTIDE SEQUENCE</scope>
</reference>
<comment type="function">
    <text evidence="6">Histone-binding protein, which is part of various corepressor complexes. Mediates the recruitment of corepressor complexes to target genes, followed by chromatin compaction and repression of transcription. Plays a role during myogenesis: required for the maintenance of undifferentiated states of myogenic progenitor cells via interaction with MYOD1. Interaction with MYOD1 leads to the recruitment of associated corepressors and silencing of MYOD1 target genes. Part of the SLC complex in germ cells, where it may play a role during spermatogenesis.</text>
</comment>
<evidence type="ECO:0000256" key="5">
    <source>
        <dbReference type="ARBA" id="ARBA00023242"/>
    </source>
</evidence>
<evidence type="ECO:0000313" key="18">
    <source>
        <dbReference type="RefSeq" id="XP_027260930.1"/>
    </source>
</evidence>
<dbReference type="InterPro" id="IPR001660">
    <property type="entry name" value="SAM"/>
</dbReference>
<dbReference type="Gene3D" id="2.30.30.140">
    <property type="match status" value="4"/>
</dbReference>
<dbReference type="CDD" id="cd09581">
    <property type="entry name" value="SAM_Scm-like-4MBT1_2"/>
    <property type="match status" value="1"/>
</dbReference>
<dbReference type="RefSeq" id="XP_007640212.1">
    <property type="nucleotide sequence ID" value="XM_007642022.4"/>
</dbReference>
<feature type="compositionally biased region" description="Basic residues" evidence="10">
    <location>
        <begin position="809"/>
        <end position="826"/>
    </location>
</feature>
<protein>
    <recommendedName>
        <fullName evidence="8">Scm-like with four MBT domains protein 1</fullName>
    </recommendedName>
</protein>